<accession>R2R2C2</accession>
<dbReference type="Proteomes" id="UP000014157">
    <property type="component" value="Unassembled WGS sequence"/>
</dbReference>
<evidence type="ECO:0000313" key="3">
    <source>
        <dbReference type="Proteomes" id="UP000013781"/>
    </source>
</evidence>
<sequence length="40" mass="4522">MTSNYSDKQHVAIAKKQVAITDTKLSNNSLLEYQINIKNV</sequence>
<reference evidence="2 4" key="2">
    <citation type="submission" date="2013-03" db="EMBL/GenBank/DDBJ databases">
        <title>The Genome Sequence of Enterococcus moraviensis BAA-383 (PacBio/Illumina hybrid assembly).</title>
        <authorList>
            <consortium name="The Broad Institute Genomics Platform"/>
            <consortium name="The Broad Institute Genome Sequencing Center for Infectious Disease"/>
            <person name="Earl A."/>
            <person name="Russ C."/>
            <person name="Gilmore M."/>
            <person name="Surin D."/>
            <person name="Walker B."/>
            <person name="Young S."/>
            <person name="Zeng Q."/>
            <person name="Gargeya S."/>
            <person name="Fitzgerald M."/>
            <person name="Haas B."/>
            <person name="Abouelleil A."/>
            <person name="Allen A.W."/>
            <person name="Alvarado L."/>
            <person name="Arachchi H.M."/>
            <person name="Berlin A.M."/>
            <person name="Chapman S.B."/>
            <person name="Gainer-Dewar J."/>
            <person name="Goldberg J."/>
            <person name="Griggs A."/>
            <person name="Gujja S."/>
            <person name="Hansen M."/>
            <person name="Howarth C."/>
            <person name="Imamovic A."/>
            <person name="Ireland A."/>
            <person name="Larimer J."/>
            <person name="McCowan C."/>
            <person name="Murphy C."/>
            <person name="Pearson M."/>
            <person name="Poon T.W."/>
            <person name="Priest M."/>
            <person name="Roberts A."/>
            <person name="Saif S."/>
            <person name="Shea T."/>
            <person name="Sisk P."/>
            <person name="Sykes S."/>
            <person name="Wortman J."/>
            <person name="Nusbaum C."/>
            <person name="Birren B."/>
        </authorList>
    </citation>
    <scope>NUCLEOTIDE SEQUENCE [LARGE SCALE GENOMIC DNA]</scope>
    <source>
        <strain evidence="2 4">ATCC BAA-383</strain>
    </source>
</reference>
<reference evidence="1 3" key="1">
    <citation type="submission" date="2013-02" db="EMBL/GenBank/DDBJ databases">
        <title>The Genome Sequence of Enterococcus moraviensis BAA-383.</title>
        <authorList>
            <consortium name="The Broad Institute Genome Sequencing Platform"/>
            <consortium name="The Broad Institute Genome Sequencing Center for Infectious Disease"/>
            <person name="Earl A.M."/>
            <person name="Gilmore M.S."/>
            <person name="Lebreton F."/>
            <person name="Walker B."/>
            <person name="Young S.K."/>
            <person name="Zeng Q."/>
            <person name="Gargeya S."/>
            <person name="Fitzgerald M."/>
            <person name="Haas B."/>
            <person name="Abouelleil A."/>
            <person name="Alvarado L."/>
            <person name="Arachchi H.M."/>
            <person name="Berlin A.M."/>
            <person name="Chapman S.B."/>
            <person name="Dewar J."/>
            <person name="Goldberg J."/>
            <person name="Griggs A."/>
            <person name="Gujja S."/>
            <person name="Hansen M."/>
            <person name="Howarth C."/>
            <person name="Imamovic A."/>
            <person name="Larimer J."/>
            <person name="McCowan C."/>
            <person name="Murphy C."/>
            <person name="Neiman D."/>
            <person name="Pearson M."/>
            <person name="Priest M."/>
            <person name="Roberts A."/>
            <person name="Saif S."/>
            <person name="Shea T."/>
            <person name="Sisk P."/>
            <person name="Sykes S."/>
            <person name="Wortman J."/>
            <person name="Nusbaum C."/>
            <person name="Birren B."/>
        </authorList>
    </citation>
    <scope>NUCLEOTIDE SEQUENCE [LARGE SCALE GENOMIC DNA]</scope>
    <source>
        <strain evidence="1 3">ATCC BAA-383</strain>
    </source>
</reference>
<protein>
    <submittedName>
        <fullName evidence="1">Uncharacterized protein</fullName>
    </submittedName>
</protein>
<keyword evidence="4" id="KW-1185">Reference proteome</keyword>
<dbReference type="AlphaFoldDB" id="R2R2C2"/>
<evidence type="ECO:0000313" key="1">
    <source>
        <dbReference type="EMBL" id="EOI02970.1"/>
    </source>
</evidence>
<organism evidence="1 3">
    <name type="scientific">Enterococcus moraviensis ATCC BAA-383</name>
    <dbReference type="NCBI Taxonomy" id="1158609"/>
    <lineage>
        <taxon>Bacteria</taxon>
        <taxon>Bacillati</taxon>
        <taxon>Bacillota</taxon>
        <taxon>Bacilli</taxon>
        <taxon>Lactobacillales</taxon>
        <taxon>Enterococcaceae</taxon>
        <taxon>Enterococcus</taxon>
    </lineage>
</organism>
<evidence type="ECO:0000313" key="4">
    <source>
        <dbReference type="Proteomes" id="UP000014157"/>
    </source>
</evidence>
<name>R2R2C2_9ENTE</name>
<comment type="caution">
    <text evidence="1">The sequence shown here is derived from an EMBL/GenBank/DDBJ whole genome shotgun (WGS) entry which is preliminary data.</text>
</comment>
<evidence type="ECO:0000313" key="2">
    <source>
        <dbReference type="EMBL" id="EOT73975.1"/>
    </source>
</evidence>
<dbReference type="EMBL" id="AJAS01000010">
    <property type="protein sequence ID" value="EOI02970.1"/>
    <property type="molecule type" value="Genomic_DNA"/>
</dbReference>
<dbReference type="EMBL" id="ASWB01000001">
    <property type="protein sequence ID" value="EOT73975.1"/>
    <property type="molecule type" value="Genomic_DNA"/>
</dbReference>
<gene>
    <name evidence="2" type="ORF">I586_00971</name>
    <name evidence="1" type="ORF">UAY_00895</name>
</gene>
<dbReference type="Proteomes" id="UP000013781">
    <property type="component" value="Unassembled WGS sequence"/>
</dbReference>
<proteinExistence type="predicted"/>
<dbReference type="HOGENOM" id="CLU_3289321_0_0_9"/>